<evidence type="ECO:0000256" key="1">
    <source>
        <dbReference type="SAM" id="Phobius"/>
    </source>
</evidence>
<feature type="transmembrane region" description="Helical" evidence="1">
    <location>
        <begin position="33"/>
        <end position="53"/>
    </location>
</feature>
<organism evidence="2 3">
    <name type="scientific">Phormidium tenue NIES-30</name>
    <dbReference type="NCBI Taxonomy" id="549789"/>
    <lineage>
        <taxon>Bacteria</taxon>
        <taxon>Bacillati</taxon>
        <taxon>Cyanobacteriota</taxon>
        <taxon>Cyanophyceae</taxon>
        <taxon>Oscillatoriophycideae</taxon>
        <taxon>Oscillatoriales</taxon>
        <taxon>Oscillatoriaceae</taxon>
        <taxon>Phormidium</taxon>
    </lineage>
</organism>
<proteinExistence type="predicted"/>
<keyword evidence="1" id="KW-0472">Membrane</keyword>
<reference evidence="2 3" key="1">
    <citation type="submission" date="2016-11" db="EMBL/GenBank/DDBJ databases">
        <title>Draft Genome Sequences of Nine Cyanobacterial Strains from Diverse Habitats.</title>
        <authorList>
            <person name="Zhu T."/>
            <person name="Hou S."/>
            <person name="Lu X."/>
            <person name="Hess W.R."/>
        </authorList>
    </citation>
    <scope>NUCLEOTIDE SEQUENCE [LARGE SCALE GENOMIC DNA]</scope>
    <source>
        <strain evidence="2 3">NIES-30</strain>
    </source>
</reference>
<keyword evidence="1" id="KW-0812">Transmembrane</keyword>
<dbReference type="RefSeq" id="WP_073606867.1">
    <property type="nucleotide sequence ID" value="NZ_MRCG01000001.1"/>
</dbReference>
<protein>
    <submittedName>
        <fullName evidence="2">Uncharacterized protein</fullName>
    </submittedName>
</protein>
<evidence type="ECO:0000313" key="2">
    <source>
        <dbReference type="EMBL" id="OKH51056.1"/>
    </source>
</evidence>
<keyword evidence="3" id="KW-1185">Reference proteome</keyword>
<gene>
    <name evidence="2" type="ORF">NIES30_03010</name>
</gene>
<name>A0A1U7JBF0_9CYAN</name>
<accession>A0A1U7JBF0</accession>
<dbReference type="EMBL" id="MRCG01000001">
    <property type="protein sequence ID" value="OKH51056.1"/>
    <property type="molecule type" value="Genomic_DNA"/>
</dbReference>
<sequence>MTKRSHPELDGQNPQTLYSFVLRRPGQTLRERLTWSAVGLSVGLGVAAGFIFLNPQDRPWSWLPARAAVSANSDTFRQGSERAMKAAELTQSAEFREEWAEIVILWQQAIAHMRSVPNGSANAALAKQKVVEYGRNLQYAQSNVGSRASRAPDRKTYWTLGSDRDLVTAVQGAPSQTMQYQGACQQTLRYGNSIVELRNGYVKQYDNPDGNLQVLADGDVVVSVSAPQNRWTLGATETDVLQLQGTPTRQEQYTSNGFTTLYYGKSSVLFENGQVIGYLNADQNLKVSVQPPALLSDQTALDFWTMGSSRTEVLRAEGQTPVAISRNDNSCEEVFHFEDGEVTFRQGLVTGYRNRSGALKVR</sequence>
<keyword evidence="1" id="KW-1133">Transmembrane helix</keyword>
<dbReference type="AlphaFoldDB" id="A0A1U7JBF0"/>
<dbReference type="Proteomes" id="UP000185557">
    <property type="component" value="Unassembled WGS sequence"/>
</dbReference>
<dbReference type="OrthoDB" id="490046at2"/>
<comment type="caution">
    <text evidence="2">The sequence shown here is derived from an EMBL/GenBank/DDBJ whole genome shotgun (WGS) entry which is preliminary data.</text>
</comment>
<dbReference type="STRING" id="549789.NIES30_03010"/>
<evidence type="ECO:0000313" key="3">
    <source>
        <dbReference type="Proteomes" id="UP000185557"/>
    </source>
</evidence>